<evidence type="ECO:0000259" key="1">
    <source>
        <dbReference type="Pfam" id="PF02954"/>
    </source>
</evidence>
<feature type="non-terminal residue" evidence="2">
    <location>
        <position position="1"/>
    </location>
</feature>
<organism evidence="2">
    <name type="scientific">human gut metagenome</name>
    <dbReference type="NCBI Taxonomy" id="408170"/>
    <lineage>
        <taxon>unclassified sequences</taxon>
        <taxon>metagenomes</taxon>
        <taxon>organismal metagenomes</taxon>
    </lineage>
</organism>
<reference evidence="2" key="1">
    <citation type="journal article" date="2013" name="Environ. Microbiol.">
        <title>Microbiota from the distal guts of lean and obese adolescents exhibit partial functional redundancy besides clear differences in community structure.</title>
        <authorList>
            <person name="Ferrer M."/>
            <person name="Ruiz A."/>
            <person name="Lanza F."/>
            <person name="Haange S.B."/>
            <person name="Oberbach A."/>
            <person name="Till H."/>
            <person name="Bargiela R."/>
            <person name="Campoy C."/>
            <person name="Segura M.T."/>
            <person name="Richter M."/>
            <person name="von Bergen M."/>
            <person name="Seifert J."/>
            <person name="Suarez A."/>
        </authorList>
    </citation>
    <scope>NUCLEOTIDE SEQUENCE</scope>
</reference>
<dbReference type="Pfam" id="PF02954">
    <property type="entry name" value="HTH_8"/>
    <property type="match status" value="1"/>
</dbReference>
<name>K1S9Y7_9ZZZZ</name>
<dbReference type="GO" id="GO:0043565">
    <property type="term" value="F:sequence-specific DNA binding"/>
    <property type="evidence" value="ECO:0007669"/>
    <property type="project" value="InterPro"/>
</dbReference>
<dbReference type="Gene3D" id="1.10.10.60">
    <property type="entry name" value="Homeodomain-like"/>
    <property type="match status" value="1"/>
</dbReference>
<dbReference type="SUPFAM" id="SSF46689">
    <property type="entry name" value="Homeodomain-like"/>
    <property type="match status" value="1"/>
</dbReference>
<feature type="domain" description="DNA binding HTH" evidence="1">
    <location>
        <begin position="1"/>
        <end position="19"/>
    </location>
</feature>
<accession>K1S9Y7</accession>
<dbReference type="InterPro" id="IPR002197">
    <property type="entry name" value="HTH_Fis"/>
</dbReference>
<dbReference type="InterPro" id="IPR009057">
    <property type="entry name" value="Homeodomain-like_sf"/>
</dbReference>
<protein>
    <submittedName>
        <fullName evidence="2">Protein containing Helix-turn-helix, Fis-type domain protein</fullName>
    </submittedName>
</protein>
<evidence type="ECO:0000313" key="2">
    <source>
        <dbReference type="EMBL" id="EKC54263.1"/>
    </source>
</evidence>
<comment type="caution">
    <text evidence="2">The sequence shown here is derived from an EMBL/GenBank/DDBJ whole genome shotgun (WGS) entry which is preliminary data.</text>
</comment>
<dbReference type="AlphaFoldDB" id="K1S9Y7"/>
<sequence length="25" mass="2873">KSQAAKLLGIDRKTLYNKLHLYGIE</sequence>
<gene>
    <name evidence="2" type="ORF">OBE_12178</name>
</gene>
<proteinExistence type="predicted"/>
<dbReference type="EMBL" id="AJWZ01008382">
    <property type="protein sequence ID" value="EKC54263.1"/>
    <property type="molecule type" value="Genomic_DNA"/>
</dbReference>